<dbReference type="SUPFAM" id="SSF55681">
    <property type="entry name" value="Class II aaRS and biotin synthetases"/>
    <property type="match status" value="1"/>
</dbReference>
<dbReference type="Gene3D" id="3.30.930.10">
    <property type="entry name" value="Bira Bifunctional Protein, Domain 2"/>
    <property type="match status" value="1"/>
</dbReference>
<evidence type="ECO:0000256" key="10">
    <source>
        <dbReference type="ARBA" id="ARBA00033155"/>
    </source>
</evidence>
<dbReference type="GO" id="GO:0005829">
    <property type="term" value="C:cytosol"/>
    <property type="evidence" value="ECO:0007669"/>
    <property type="project" value="TreeGrafter"/>
</dbReference>
<evidence type="ECO:0000256" key="1">
    <source>
        <dbReference type="ARBA" id="ARBA00004496"/>
    </source>
</evidence>
<dbReference type="Gene3D" id="2.40.50.140">
    <property type="entry name" value="Nucleic acid-binding proteins"/>
    <property type="match status" value="1"/>
</dbReference>
<dbReference type="InterPro" id="IPR006195">
    <property type="entry name" value="aa-tRNA-synth_II"/>
</dbReference>
<gene>
    <name evidence="14" type="ORF">FOZ61_007716</name>
</gene>
<dbReference type="PROSITE" id="PS50862">
    <property type="entry name" value="AA_TRNA_LIGASE_II"/>
    <property type="match status" value="1"/>
</dbReference>
<dbReference type="EMBL" id="JABAHT010000048">
    <property type="protein sequence ID" value="KAF4667823.1"/>
    <property type="molecule type" value="Genomic_DNA"/>
</dbReference>
<evidence type="ECO:0000313" key="14">
    <source>
        <dbReference type="EMBL" id="KAF4667823.1"/>
    </source>
</evidence>
<dbReference type="Pfam" id="PF00152">
    <property type="entry name" value="tRNA-synt_2"/>
    <property type="match status" value="1"/>
</dbReference>
<sequence length="565" mass="64303">MSSPTEQQQPANEKLTEKELAKLEKKRAKEEAKRQKEEAKAARLAEEKRRLEGPDVPYQELVTGEQKFGHTFIQSQVKSLGRKFTKVTHLDATMKDQKVWIRARCQNTRKQGGKLSFVTLRQGLGTVQVVVFGGDIAKFAGNLTKESVVDLYGTITLPEEPIRSTTQSEVELQAERIFCISRAEALPLQFEDLERTEADIDAGEGARVSLDTRLDNRVIDLRTKANQAILRIQSGVSMLFREYLIKQGLVEMHTPKLLGAASEGGADVFKVQYFDRNAYLAQSPQLYKQMALMTDLPGVFEIGPVFRAEKSLTHRHMTEFVGLDMEMRFADNYHEVLDVIDGTFDHIFHGLNERFSSELEAVRAQYPFKDLIWTKPCNRFTFAQAMGILRKEGPAYLERDIAHYEKLGETKRVDEIKEHLATVVKHEEDEDMGTSDEKLLGRIMHDLYDTDFYIIDKFPASVRPFYTMPDPVDPKWTNSYDIFIRGEEVTSGAQRIHDANMLAEKAQRLGVELSTIQPYVDAFKYGSYPHAGAGVGLERVVMLFLGLPNIRLVSMFPRDPKRLTP</sequence>
<dbReference type="CDD" id="cd04320">
    <property type="entry name" value="AspRS_cyto_N"/>
    <property type="match status" value="1"/>
</dbReference>
<dbReference type="GO" id="GO:0005524">
    <property type="term" value="F:ATP binding"/>
    <property type="evidence" value="ECO:0007669"/>
    <property type="project" value="UniProtKB-KW"/>
</dbReference>
<dbReference type="GO" id="GO:0004815">
    <property type="term" value="F:aspartate-tRNA ligase activity"/>
    <property type="evidence" value="ECO:0007669"/>
    <property type="project" value="UniProtKB-EC"/>
</dbReference>
<dbReference type="OrthoDB" id="372395at2759"/>
<keyword evidence="5" id="KW-0436">Ligase</keyword>
<dbReference type="GO" id="GO:0017101">
    <property type="term" value="C:aminoacyl-tRNA synthetase multienzyme complex"/>
    <property type="evidence" value="ECO:0007669"/>
    <property type="project" value="TreeGrafter"/>
</dbReference>
<dbReference type="HAMAP" id="MF_02075">
    <property type="entry name" value="Asp_tRNA_synth_type2"/>
    <property type="match status" value="1"/>
</dbReference>
<reference evidence="14 15" key="1">
    <citation type="submission" date="2020-04" db="EMBL/GenBank/DDBJ databases">
        <title>Perkinsus olseni comparative genomics.</title>
        <authorList>
            <person name="Bogema D.R."/>
        </authorList>
    </citation>
    <scope>NUCLEOTIDE SEQUENCE [LARGE SCALE GENOMIC DNA]</scope>
    <source>
        <strain evidence="14">ATCC PRA-179</strain>
    </source>
</reference>
<name>A0A7J6M8B4_PEROL</name>
<evidence type="ECO:0000256" key="5">
    <source>
        <dbReference type="ARBA" id="ARBA00022598"/>
    </source>
</evidence>
<keyword evidence="8" id="KW-0648">Protein biosynthesis</keyword>
<evidence type="ECO:0000259" key="13">
    <source>
        <dbReference type="PROSITE" id="PS50862"/>
    </source>
</evidence>
<dbReference type="InterPro" id="IPR004364">
    <property type="entry name" value="Aa-tRNA-synt_II"/>
</dbReference>
<dbReference type="InterPro" id="IPR045864">
    <property type="entry name" value="aa-tRNA-synth_II/BPL/LPL"/>
</dbReference>
<comment type="catalytic activity">
    <reaction evidence="11">
        <text>tRNA(Asp) + L-aspartate + ATP = L-aspartyl-tRNA(Asp) + AMP + diphosphate</text>
        <dbReference type="Rhea" id="RHEA:19649"/>
        <dbReference type="Rhea" id="RHEA-COMP:9660"/>
        <dbReference type="Rhea" id="RHEA-COMP:9678"/>
        <dbReference type="ChEBI" id="CHEBI:29991"/>
        <dbReference type="ChEBI" id="CHEBI:30616"/>
        <dbReference type="ChEBI" id="CHEBI:33019"/>
        <dbReference type="ChEBI" id="CHEBI:78442"/>
        <dbReference type="ChEBI" id="CHEBI:78516"/>
        <dbReference type="ChEBI" id="CHEBI:456215"/>
        <dbReference type="EC" id="6.1.1.12"/>
    </reaction>
</comment>
<proteinExistence type="inferred from homology"/>
<evidence type="ECO:0000256" key="12">
    <source>
        <dbReference type="SAM" id="MobiDB-lite"/>
    </source>
</evidence>
<dbReference type="PRINTS" id="PR01042">
    <property type="entry name" value="TRNASYNTHASP"/>
</dbReference>
<comment type="caution">
    <text evidence="14">The sequence shown here is derived from an EMBL/GenBank/DDBJ whole genome shotgun (WGS) entry which is preliminary data.</text>
</comment>
<dbReference type="InterPro" id="IPR002312">
    <property type="entry name" value="Asp/Asn-tRNA-synth_IIb"/>
</dbReference>
<evidence type="ECO:0000256" key="11">
    <source>
        <dbReference type="ARBA" id="ARBA00047904"/>
    </source>
</evidence>
<evidence type="ECO:0000256" key="6">
    <source>
        <dbReference type="ARBA" id="ARBA00022741"/>
    </source>
</evidence>
<dbReference type="InterPro" id="IPR012340">
    <property type="entry name" value="NA-bd_OB-fold"/>
</dbReference>
<keyword evidence="4" id="KW-0963">Cytoplasm</keyword>
<feature type="domain" description="Aminoacyl-transfer RNA synthetases class-II family profile" evidence="13">
    <location>
        <begin position="230"/>
        <end position="565"/>
    </location>
</feature>
<evidence type="ECO:0000256" key="9">
    <source>
        <dbReference type="ARBA" id="ARBA00023146"/>
    </source>
</evidence>
<evidence type="ECO:0000256" key="4">
    <source>
        <dbReference type="ARBA" id="ARBA00022490"/>
    </source>
</evidence>
<protein>
    <recommendedName>
        <fullName evidence="3">aspartate--tRNA ligase</fullName>
        <ecNumber evidence="3">6.1.1.12</ecNumber>
    </recommendedName>
    <alternativeName>
        <fullName evidence="10">Aspartyl-tRNA synthetase</fullName>
    </alternativeName>
</protein>
<dbReference type="AlphaFoldDB" id="A0A7J6M8B4"/>
<keyword evidence="6" id="KW-0547">Nucleotide-binding</keyword>
<dbReference type="Pfam" id="PF01336">
    <property type="entry name" value="tRNA_anti-codon"/>
    <property type="match status" value="1"/>
</dbReference>
<comment type="similarity">
    <text evidence="2">Belongs to the class-II aminoacyl-tRNA synthetase family. Type 2 subfamily.</text>
</comment>
<keyword evidence="9" id="KW-0030">Aminoacyl-tRNA synthetase</keyword>
<accession>A0A7J6M8B4</accession>
<dbReference type="CDD" id="cd00776">
    <property type="entry name" value="AsxRS_core"/>
    <property type="match status" value="1"/>
</dbReference>
<keyword evidence="7" id="KW-0067">ATP-binding</keyword>
<feature type="region of interest" description="Disordered" evidence="12">
    <location>
        <begin position="24"/>
        <end position="50"/>
    </location>
</feature>
<dbReference type="GO" id="GO:0006422">
    <property type="term" value="P:aspartyl-tRNA aminoacylation"/>
    <property type="evidence" value="ECO:0007669"/>
    <property type="project" value="InterPro"/>
</dbReference>
<evidence type="ECO:0000313" key="15">
    <source>
        <dbReference type="Proteomes" id="UP000570595"/>
    </source>
</evidence>
<evidence type="ECO:0000256" key="8">
    <source>
        <dbReference type="ARBA" id="ARBA00022917"/>
    </source>
</evidence>
<dbReference type="PANTHER" id="PTHR43450">
    <property type="entry name" value="ASPARTYL-TRNA SYNTHETASE"/>
    <property type="match status" value="1"/>
</dbReference>
<dbReference type="InterPro" id="IPR004365">
    <property type="entry name" value="NA-bd_OB_tRNA"/>
</dbReference>
<dbReference type="PANTHER" id="PTHR43450:SF1">
    <property type="entry name" value="ASPARTATE--TRNA LIGASE, CYTOPLASMIC"/>
    <property type="match status" value="1"/>
</dbReference>
<evidence type="ECO:0000256" key="7">
    <source>
        <dbReference type="ARBA" id="ARBA00022840"/>
    </source>
</evidence>
<evidence type="ECO:0000256" key="3">
    <source>
        <dbReference type="ARBA" id="ARBA00012841"/>
    </source>
</evidence>
<comment type="subcellular location">
    <subcellularLocation>
        <location evidence="1">Cytoplasm</location>
    </subcellularLocation>
</comment>
<dbReference type="SUPFAM" id="SSF50249">
    <property type="entry name" value="Nucleic acid-binding proteins"/>
    <property type="match status" value="1"/>
</dbReference>
<dbReference type="EC" id="6.1.1.12" evidence="3"/>
<evidence type="ECO:0000256" key="2">
    <source>
        <dbReference type="ARBA" id="ARBA00005312"/>
    </source>
</evidence>
<organism evidence="14 15">
    <name type="scientific">Perkinsus olseni</name>
    <name type="common">Perkinsus atlanticus</name>
    <dbReference type="NCBI Taxonomy" id="32597"/>
    <lineage>
        <taxon>Eukaryota</taxon>
        <taxon>Sar</taxon>
        <taxon>Alveolata</taxon>
        <taxon>Perkinsozoa</taxon>
        <taxon>Perkinsea</taxon>
        <taxon>Perkinsida</taxon>
        <taxon>Perkinsidae</taxon>
        <taxon>Perkinsus</taxon>
    </lineage>
</organism>
<dbReference type="InterPro" id="IPR004523">
    <property type="entry name" value="Asp-tRNA_synthase_2"/>
</dbReference>
<dbReference type="Proteomes" id="UP000570595">
    <property type="component" value="Unassembled WGS sequence"/>
</dbReference>
<dbReference type="GO" id="GO:0003723">
    <property type="term" value="F:RNA binding"/>
    <property type="evidence" value="ECO:0007669"/>
    <property type="project" value="TreeGrafter"/>
</dbReference>